<accession>A0A2J7QKK8</accession>
<dbReference type="SMART" id="SM00516">
    <property type="entry name" value="SEC14"/>
    <property type="match status" value="1"/>
</dbReference>
<gene>
    <name evidence="2" type="primary">pinta_2</name>
    <name evidence="2" type="ORF">B7P43_G12628</name>
</gene>
<feature type="domain" description="CRAL-TRIO" evidence="1">
    <location>
        <begin position="100"/>
        <end position="265"/>
    </location>
</feature>
<dbReference type="STRING" id="105785.A0A2J7QKK8"/>
<dbReference type="PANTHER" id="PTHR10174:SF224">
    <property type="entry name" value="RETINOL-BINDING PROTEIN PINTA"/>
    <property type="match status" value="1"/>
</dbReference>
<dbReference type="SUPFAM" id="SSF46938">
    <property type="entry name" value="CRAL/TRIO N-terminal domain"/>
    <property type="match status" value="1"/>
</dbReference>
<dbReference type="PROSITE" id="PS50191">
    <property type="entry name" value="CRAL_TRIO"/>
    <property type="match status" value="1"/>
</dbReference>
<dbReference type="InterPro" id="IPR036273">
    <property type="entry name" value="CRAL/TRIO_N_dom_sf"/>
</dbReference>
<dbReference type="InParanoid" id="A0A2J7QKK8"/>
<dbReference type="AlphaFoldDB" id="A0A2J7QKK8"/>
<dbReference type="CDD" id="cd00170">
    <property type="entry name" value="SEC14"/>
    <property type="match status" value="1"/>
</dbReference>
<dbReference type="SUPFAM" id="SSF52087">
    <property type="entry name" value="CRAL/TRIO domain"/>
    <property type="match status" value="1"/>
</dbReference>
<dbReference type="PANTHER" id="PTHR10174">
    <property type="entry name" value="ALPHA-TOCOPHEROL TRANSFER PROTEIN-RELATED"/>
    <property type="match status" value="1"/>
</dbReference>
<dbReference type="OrthoDB" id="6682367at2759"/>
<name>A0A2J7QKK8_9NEOP</name>
<dbReference type="Pfam" id="PF00650">
    <property type="entry name" value="CRAL_TRIO"/>
    <property type="match status" value="1"/>
</dbReference>
<dbReference type="SMART" id="SM01100">
    <property type="entry name" value="CRAL_TRIO_N"/>
    <property type="match status" value="1"/>
</dbReference>
<dbReference type="GO" id="GO:1902936">
    <property type="term" value="F:phosphatidylinositol bisphosphate binding"/>
    <property type="evidence" value="ECO:0007669"/>
    <property type="project" value="TreeGrafter"/>
</dbReference>
<protein>
    <submittedName>
        <fullName evidence="2">Retinol-binding protein pinta</fullName>
    </submittedName>
</protein>
<evidence type="ECO:0000259" key="1">
    <source>
        <dbReference type="PROSITE" id="PS50191"/>
    </source>
</evidence>
<dbReference type="Proteomes" id="UP000235965">
    <property type="component" value="Unassembled WGS sequence"/>
</dbReference>
<dbReference type="InterPro" id="IPR001251">
    <property type="entry name" value="CRAL-TRIO_dom"/>
</dbReference>
<dbReference type="Gene3D" id="3.40.525.10">
    <property type="entry name" value="CRAL-TRIO lipid binding domain"/>
    <property type="match status" value="1"/>
</dbReference>
<dbReference type="Gene3D" id="1.10.8.20">
    <property type="entry name" value="N-terminal domain of phosphatidylinositol transfer protein sec14p"/>
    <property type="match status" value="1"/>
</dbReference>
<evidence type="ECO:0000313" key="3">
    <source>
        <dbReference type="Proteomes" id="UP000235965"/>
    </source>
</evidence>
<dbReference type="PRINTS" id="PR00180">
    <property type="entry name" value="CRETINALDHBP"/>
</dbReference>
<proteinExistence type="predicted"/>
<dbReference type="InterPro" id="IPR036865">
    <property type="entry name" value="CRAL-TRIO_dom_sf"/>
</dbReference>
<reference evidence="2 3" key="1">
    <citation type="submission" date="2017-12" db="EMBL/GenBank/DDBJ databases">
        <title>Hemimetabolous genomes reveal molecular basis of termite eusociality.</title>
        <authorList>
            <person name="Harrison M.C."/>
            <person name="Jongepier E."/>
            <person name="Robertson H.M."/>
            <person name="Arning N."/>
            <person name="Bitard-Feildel T."/>
            <person name="Chao H."/>
            <person name="Childers C.P."/>
            <person name="Dinh H."/>
            <person name="Doddapaneni H."/>
            <person name="Dugan S."/>
            <person name="Gowin J."/>
            <person name="Greiner C."/>
            <person name="Han Y."/>
            <person name="Hu H."/>
            <person name="Hughes D.S.T."/>
            <person name="Huylmans A.-K."/>
            <person name="Kemena C."/>
            <person name="Kremer L.P.M."/>
            <person name="Lee S.L."/>
            <person name="Lopez-Ezquerra A."/>
            <person name="Mallet L."/>
            <person name="Monroy-Kuhn J.M."/>
            <person name="Moser A."/>
            <person name="Murali S.C."/>
            <person name="Muzny D.M."/>
            <person name="Otani S."/>
            <person name="Piulachs M.-D."/>
            <person name="Poelchau M."/>
            <person name="Qu J."/>
            <person name="Schaub F."/>
            <person name="Wada-Katsumata A."/>
            <person name="Worley K.C."/>
            <person name="Xie Q."/>
            <person name="Ylla G."/>
            <person name="Poulsen M."/>
            <person name="Gibbs R.A."/>
            <person name="Schal C."/>
            <person name="Richards S."/>
            <person name="Belles X."/>
            <person name="Korb J."/>
            <person name="Bornberg-Bauer E."/>
        </authorList>
    </citation>
    <scope>NUCLEOTIDE SEQUENCE [LARGE SCALE GENOMIC DNA]</scope>
    <source>
        <tissue evidence="2">Whole body</tissue>
    </source>
</reference>
<sequence>YFCRMASSMEVYKCSLPAAAKQHAAEYLHEQEERRSVDICQILDWLQTQPHLHARCEPVNVVRFLRGCKFDLEKTKRKLSNYYELRAHCPEWFRQRDPCLPEIQELLRLGVFLPLRHRDSHGRLVVLIRAAAHNPKKHLQSDVFKVGKMTLELALEEDETISVFGVAAVFDLSGVTLGHAMQLPPHVVKKAVHAWQDCYPVRTKSLDFVNAPPYVNVVLNIFRRFMTEKLRQRVHVHGRNLASLHTVVAPELLPREYGGTNGTLQDLIDYWQHHVTEKREWFLQDEKYTATIK</sequence>
<keyword evidence="3" id="KW-1185">Reference proteome</keyword>
<dbReference type="InterPro" id="IPR011074">
    <property type="entry name" value="CRAL/TRIO_N_dom"/>
</dbReference>
<organism evidence="2 3">
    <name type="scientific">Cryptotermes secundus</name>
    <dbReference type="NCBI Taxonomy" id="105785"/>
    <lineage>
        <taxon>Eukaryota</taxon>
        <taxon>Metazoa</taxon>
        <taxon>Ecdysozoa</taxon>
        <taxon>Arthropoda</taxon>
        <taxon>Hexapoda</taxon>
        <taxon>Insecta</taxon>
        <taxon>Pterygota</taxon>
        <taxon>Neoptera</taxon>
        <taxon>Polyneoptera</taxon>
        <taxon>Dictyoptera</taxon>
        <taxon>Blattodea</taxon>
        <taxon>Blattoidea</taxon>
        <taxon>Termitoidae</taxon>
        <taxon>Kalotermitidae</taxon>
        <taxon>Cryptotermitinae</taxon>
        <taxon>Cryptotermes</taxon>
    </lineage>
</organism>
<comment type="caution">
    <text evidence="2">The sequence shown here is derived from an EMBL/GenBank/DDBJ whole genome shotgun (WGS) entry which is preliminary data.</text>
</comment>
<dbReference type="EMBL" id="NEVH01013262">
    <property type="protein sequence ID" value="PNF29111.1"/>
    <property type="molecule type" value="Genomic_DNA"/>
</dbReference>
<dbReference type="GO" id="GO:0016020">
    <property type="term" value="C:membrane"/>
    <property type="evidence" value="ECO:0007669"/>
    <property type="project" value="TreeGrafter"/>
</dbReference>
<dbReference type="Gene3D" id="1.20.5.1200">
    <property type="entry name" value="Alpha-tocopherol transfer"/>
    <property type="match status" value="1"/>
</dbReference>
<feature type="non-terminal residue" evidence="2">
    <location>
        <position position="1"/>
    </location>
</feature>
<evidence type="ECO:0000313" key="2">
    <source>
        <dbReference type="EMBL" id="PNF29111.1"/>
    </source>
</evidence>